<accession>A0A0S2TF43</accession>
<dbReference type="SUPFAM" id="SSF63867">
    <property type="entry name" value="MoeA C-terminal domain-like"/>
    <property type="match status" value="1"/>
</dbReference>
<dbReference type="CDD" id="cd00887">
    <property type="entry name" value="MoeA"/>
    <property type="match status" value="1"/>
</dbReference>
<dbReference type="NCBIfam" id="TIGR00177">
    <property type="entry name" value="molyb_syn"/>
    <property type="match status" value="1"/>
</dbReference>
<gene>
    <name evidence="13" type="ORF">Tel_12015</name>
</gene>
<dbReference type="Pfam" id="PF00994">
    <property type="entry name" value="MoCF_biosynth"/>
    <property type="match status" value="1"/>
</dbReference>
<comment type="catalytic activity">
    <reaction evidence="10">
        <text>adenylyl-molybdopterin + molybdate = Mo-molybdopterin + AMP + H(+)</text>
        <dbReference type="Rhea" id="RHEA:35047"/>
        <dbReference type="ChEBI" id="CHEBI:15378"/>
        <dbReference type="ChEBI" id="CHEBI:36264"/>
        <dbReference type="ChEBI" id="CHEBI:62727"/>
        <dbReference type="ChEBI" id="CHEBI:71302"/>
        <dbReference type="ChEBI" id="CHEBI:456215"/>
        <dbReference type="EC" id="2.10.1.1"/>
    </reaction>
</comment>
<evidence type="ECO:0000259" key="12">
    <source>
        <dbReference type="SMART" id="SM00852"/>
    </source>
</evidence>
<dbReference type="InterPro" id="IPR001453">
    <property type="entry name" value="MoaB/Mog_dom"/>
</dbReference>
<evidence type="ECO:0000313" key="13">
    <source>
        <dbReference type="EMBL" id="ALP53798.1"/>
    </source>
</evidence>
<dbReference type="NCBIfam" id="NF045515">
    <property type="entry name" value="Glp_gephyrin"/>
    <property type="match status" value="1"/>
</dbReference>
<evidence type="ECO:0000256" key="1">
    <source>
        <dbReference type="ARBA" id="ARBA00001946"/>
    </source>
</evidence>
<dbReference type="SMART" id="SM00852">
    <property type="entry name" value="MoCF_biosynth"/>
    <property type="match status" value="1"/>
</dbReference>
<dbReference type="Gene3D" id="2.170.190.11">
    <property type="entry name" value="Molybdopterin biosynthesis moea protein, domain 3"/>
    <property type="match status" value="1"/>
</dbReference>
<evidence type="ECO:0000256" key="7">
    <source>
        <dbReference type="ARBA" id="ARBA00022723"/>
    </source>
</evidence>
<organism evidence="13 14">
    <name type="scientific">Candidatus Tenderia electrophaga</name>
    <dbReference type="NCBI Taxonomy" id="1748243"/>
    <lineage>
        <taxon>Bacteria</taxon>
        <taxon>Pseudomonadati</taxon>
        <taxon>Pseudomonadota</taxon>
        <taxon>Gammaproteobacteria</taxon>
        <taxon>Candidatus Tenderiales</taxon>
        <taxon>Candidatus Tenderiaceae</taxon>
        <taxon>Candidatus Tenderia</taxon>
    </lineage>
</organism>
<keyword evidence="5 11" id="KW-0500">Molybdenum</keyword>
<reference evidence="13" key="1">
    <citation type="submission" date="2015-10" db="EMBL/GenBank/DDBJ databases">
        <title>Description of Candidatus Tenderia electrophaga gen. nov, sp. nov., an Uncultivated Electroautotroph from a Biocathode Enrichment.</title>
        <authorList>
            <person name="Eddie B.J."/>
            <person name="Malanoski A.P."/>
            <person name="Wang Z."/>
            <person name="Hall R.J."/>
            <person name="Oh S.D."/>
            <person name="Heiner C."/>
            <person name="Lin B."/>
            <person name="Strycharz-Glaven S.M."/>
        </authorList>
    </citation>
    <scope>NUCLEOTIDE SEQUENCE [LARGE SCALE GENOMIC DNA]</scope>
    <source>
        <strain evidence="13">NRL1</strain>
    </source>
</reference>
<dbReference type="Gene3D" id="3.40.980.10">
    <property type="entry name" value="MoaB/Mog-like domain"/>
    <property type="match status" value="1"/>
</dbReference>
<dbReference type="GO" id="GO:0061599">
    <property type="term" value="F:molybdopterin molybdotransferase activity"/>
    <property type="evidence" value="ECO:0007669"/>
    <property type="project" value="UniProtKB-UniRule"/>
</dbReference>
<keyword evidence="7 11" id="KW-0479">Metal-binding</keyword>
<dbReference type="Gene3D" id="3.90.105.10">
    <property type="entry name" value="Molybdopterin biosynthesis moea protein, domain 2"/>
    <property type="match status" value="1"/>
</dbReference>
<dbReference type="GO" id="GO:0046872">
    <property type="term" value="F:metal ion binding"/>
    <property type="evidence" value="ECO:0007669"/>
    <property type="project" value="UniProtKB-UniRule"/>
</dbReference>
<dbReference type="STRING" id="1748243.Tel_12015"/>
<evidence type="ECO:0000256" key="11">
    <source>
        <dbReference type="RuleBase" id="RU365090"/>
    </source>
</evidence>
<dbReference type="Gene3D" id="2.40.340.10">
    <property type="entry name" value="MoeA, C-terminal, domain IV"/>
    <property type="match status" value="1"/>
</dbReference>
<sequence>MTEICDTPGMLDLDTARAQILDHANAVVTETVALAEAHGRVLAEALTAQFDSPTFDTAMMDGYAIDSAALNSDRPTTLPVSQRLAAGDVPTALGRHTAARIFTGAPLPPGANTVVMQEQCERHDNQVTLPADVAVGANILRRGDNFHSGERLAPAAERLQAFHLGLAASQGVQRIKVYKRLTVALINSGNELVMPGHALQPGQVYNSNYFTLRALLENCGCEVLDVNILEDDLGQSKTVLQHAAASADVVVTSGGVSVGEEDHIRAAVEALGSVRLWRVRIKPGKPFAFGRIGDAAFLGLPGNPVSCFVTFCLLARPYLLACQGMDRVLPRRLVVHADFNTDKPDKRDTFRSAVLERGEELRVQLLPKQNSASLAPLLQGDGLVHIPAFLKVGQGMTLDFYPFNELM</sequence>
<evidence type="ECO:0000256" key="2">
    <source>
        <dbReference type="ARBA" id="ARBA00002901"/>
    </source>
</evidence>
<comment type="function">
    <text evidence="2 11">Catalyzes the insertion of molybdate into adenylated molybdopterin with the concomitant release of AMP.</text>
</comment>
<evidence type="ECO:0000256" key="6">
    <source>
        <dbReference type="ARBA" id="ARBA00022679"/>
    </source>
</evidence>
<evidence type="ECO:0000256" key="5">
    <source>
        <dbReference type="ARBA" id="ARBA00022505"/>
    </source>
</evidence>
<dbReference type="PANTHER" id="PTHR10192">
    <property type="entry name" value="MOLYBDOPTERIN BIOSYNTHESIS PROTEIN"/>
    <property type="match status" value="1"/>
</dbReference>
<dbReference type="InterPro" id="IPR008284">
    <property type="entry name" value="MoCF_biosynth_CS"/>
</dbReference>
<keyword evidence="6 11" id="KW-0808">Transferase</keyword>
<evidence type="ECO:0000256" key="9">
    <source>
        <dbReference type="ARBA" id="ARBA00023150"/>
    </source>
</evidence>
<dbReference type="UniPathway" id="UPA00344"/>
<dbReference type="InterPro" id="IPR036135">
    <property type="entry name" value="MoeA_linker/N_sf"/>
</dbReference>
<evidence type="ECO:0000313" key="14">
    <source>
        <dbReference type="Proteomes" id="UP000055136"/>
    </source>
</evidence>
<feature type="domain" description="MoaB/Mog" evidence="12">
    <location>
        <begin position="184"/>
        <end position="321"/>
    </location>
</feature>
<dbReference type="PANTHER" id="PTHR10192:SF5">
    <property type="entry name" value="GEPHYRIN"/>
    <property type="match status" value="1"/>
</dbReference>
<dbReference type="FunFam" id="3.40.980.10:FF:000004">
    <property type="entry name" value="Molybdopterin molybdenumtransferase"/>
    <property type="match status" value="1"/>
</dbReference>
<evidence type="ECO:0000256" key="10">
    <source>
        <dbReference type="ARBA" id="ARBA00047317"/>
    </source>
</evidence>
<dbReference type="InterPro" id="IPR005110">
    <property type="entry name" value="MoeA_linker/N"/>
</dbReference>
<protein>
    <recommendedName>
        <fullName evidence="11">Molybdopterin molybdenumtransferase</fullName>
        <ecNumber evidence="11">2.10.1.1</ecNumber>
    </recommendedName>
</protein>
<dbReference type="GO" id="GO:0006777">
    <property type="term" value="P:Mo-molybdopterin cofactor biosynthetic process"/>
    <property type="evidence" value="ECO:0007669"/>
    <property type="project" value="UniProtKB-UniRule"/>
</dbReference>
<dbReference type="Proteomes" id="UP000055136">
    <property type="component" value="Chromosome"/>
</dbReference>
<dbReference type="GO" id="GO:0005829">
    <property type="term" value="C:cytosol"/>
    <property type="evidence" value="ECO:0007669"/>
    <property type="project" value="TreeGrafter"/>
</dbReference>
<evidence type="ECO:0000256" key="3">
    <source>
        <dbReference type="ARBA" id="ARBA00005046"/>
    </source>
</evidence>
<dbReference type="EC" id="2.10.1.1" evidence="11"/>
<dbReference type="PROSITE" id="PS01079">
    <property type="entry name" value="MOCF_BIOSYNTHESIS_2"/>
    <property type="match status" value="1"/>
</dbReference>
<evidence type="ECO:0000256" key="8">
    <source>
        <dbReference type="ARBA" id="ARBA00022842"/>
    </source>
</evidence>
<dbReference type="SUPFAM" id="SSF53218">
    <property type="entry name" value="Molybdenum cofactor biosynthesis proteins"/>
    <property type="match status" value="1"/>
</dbReference>
<dbReference type="InterPro" id="IPR036688">
    <property type="entry name" value="MoeA_C_domain_IV_sf"/>
</dbReference>
<dbReference type="InterPro" id="IPR038987">
    <property type="entry name" value="MoeA-like"/>
</dbReference>
<dbReference type="InterPro" id="IPR036425">
    <property type="entry name" value="MoaB/Mog-like_dom_sf"/>
</dbReference>
<comment type="similarity">
    <text evidence="4 11">Belongs to the MoeA family.</text>
</comment>
<dbReference type="Pfam" id="PF03453">
    <property type="entry name" value="MoeA_N"/>
    <property type="match status" value="1"/>
</dbReference>
<dbReference type="AlphaFoldDB" id="A0A0S2TF43"/>
<evidence type="ECO:0000256" key="4">
    <source>
        <dbReference type="ARBA" id="ARBA00010763"/>
    </source>
</evidence>
<keyword evidence="9 11" id="KW-0501">Molybdenum cofactor biosynthesis</keyword>
<dbReference type="EMBL" id="CP013099">
    <property type="protein sequence ID" value="ALP53798.1"/>
    <property type="molecule type" value="Genomic_DNA"/>
</dbReference>
<comment type="cofactor">
    <cofactor evidence="1 11">
        <name>Mg(2+)</name>
        <dbReference type="ChEBI" id="CHEBI:18420"/>
    </cofactor>
</comment>
<dbReference type="KEGG" id="tee:Tel_12015"/>
<name>A0A0S2TF43_9GAMM</name>
<proteinExistence type="inferred from homology"/>
<keyword evidence="8 11" id="KW-0460">Magnesium</keyword>
<dbReference type="SUPFAM" id="SSF63882">
    <property type="entry name" value="MoeA N-terminal region -like"/>
    <property type="match status" value="1"/>
</dbReference>
<keyword evidence="14" id="KW-1185">Reference proteome</keyword>
<comment type="pathway">
    <text evidence="3 11">Cofactor biosynthesis; molybdopterin biosynthesis.</text>
</comment>